<feature type="transmembrane region" description="Helical" evidence="5">
    <location>
        <begin position="35"/>
        <end position="61"/>
    </location>
</feature>
<evidence type="ECO:0000256" key="3">
    <source>
        <dbReference type="ARBA" id="ARBA00022989"/>
    </source>
</evidence>
<evidence type="ECO:0000256" key="1">
    <source>
        <dbReference type="ARBA" id="ARBA00004141"/>
    </source>
</evidence>
<name>A0A512M8S5_9BACT</name>
<feature type="domain" description="GtrA/DPMS transmembrane" evidence="6">
    <location>
        <begin position="37"/>
        <end position="171"/>
    </location>
</feature>
<evidence type="ECO:0000256" key="2">
    <source>
        <dbReference type="ARBA" id="ARBA00022692"/>
    </source>
</evidence>
<feature type="transmembrane region" description="Helical" evidence="5">
    <location>
        <begin position="88"/>
        <end position="107"/>
    </location>
</feature>
<dbReference type="AlphaFoldDB" id="A0A512M8S5"/>
<feature type="transmembrane region" description="Helical" evidence="5">
    <location>
        <begin position="119"/>
        <end position="139"/>
    </location>
</feature>
<dbReference type="GO" id="GO:0016020">
    <property type="term" value="C:membrane"/>
    <property type="evidence" value="ECO:0007669"/>
    <property type="project" value="UniProtKB-SubCell"/>
</dbReference>
<comment type="caution">
    <text evidence="7">The sequence shown here is derived from an EMBL/GenBank/DDBJ whole genome shotgun (WGS) entry which is preliminary data.</text>
</comment>
<protein>
    <recommendedName>
        <fullName evidence="6">GtrA/DPMS transmembrane domain-containing protein</fullName>
    </recommendedName>
</protein>
<organism evidence="7 8">
    <name type="scientific">Brevifollis gellanilyticus</name>
    <dbReference type="NCBI Taxonomy" id="748831"/>
    <lineage>
        <taxon>Bacteria</taxon>
        <taxon>Pseudomonadati</taxon>
        <taxon>Verrucomicrobiota</taxon>
        <taxon>Verrucomicrobiia</taxon>
        <taxon>Verrucomicrobiales</taxon>
        <taxon>Verrucomicrobiaceae</taxon>
    </lineage>
</organism>
<dbReference type="RefSeq" id="WP_146850709.1">
    <property type="nucleotide sequence ID" value="NZ_BKAG01000015.1"/>
</dbReference>
<reference evidence="7 8" key="1">
    <citation type="submission" date="2019-07" db="EMBL/GenBank/DDBJ databases">
        <title>Whole genome shotgun sequence of Brevifollis gellanilyticus NBRC 108608.</title>
        <authorList>
            <person name="Hosoyama A."/>
            <person name="Uohara A."/>
            <person name="Ohji S."/>
            <person name="Ichikawa N."/>
        </authorList>
    </citation>
    <scope>NUCLEOTIDE SEQUENCE [LARGE SCALE GENOMIC DNA]</scope>
    <source>
        <strain evidence="7 8">NBRC 108608</strain>
    </source>
</reference>
<dbReference type="Pfam" id="PF04138">
    <property type="entry name" value="GtrA_DPMS_TM"/>
    <property type="match status" value="1"/>
</dbReference>
<keyword evidence="4 5" id="KW-0472">Membrane</keyword>
<feature type="transmembrane region" description="Helical" evidence="5">
    <location>
        <begin position="145"/>
        <end position="165"/>
    </location>
</feature>
<evidence type="ECO:0000259" key="6">
    <source>
        <dbReference type="Pfam" id="PF04138"/>
    </source>
</evidence>
<evidence type="ECO:0000256" key="5">
    <source>
        <dbReference type="SAM" id="Phobius"/>
    </source>
</evidence>
<proteinExistence type="predicted"/>
<sequence>MLALIQNAWRFYRENDLPTVWRALLQRDAHPLLQFFKYGMCGVAAALTHNGIMLALSLSVFPAGKGMLVDGLPITDELRSYNLVLNNAIAWPFGTLVAYWLNILFVFTPGRHSKMTELVLFWIVSAIGFFPGAFVVKWLAEGCGFSSTFSQLGFVLTSVMVNFLCRKFVIFKG</sequence>
<dbReference type="Proteomes" id="UP000321577">
    <property type="component" value="Unassembled WGS sequence"/>
</dbReference>
<dbReference type="OrthoDB" id="194726at2"/>
<keyword evidence="2 5" id="KW-0812">Transmembrane</keyword>
<keyword evidence="3 5" id="KW-1133">Transmembrane helix</keyword>
<keyword evidence="8" id="KW-1185">Reference proteome</keyword>
<gene>
    <name evidence="7" type="ORF">BGE01nite_24180</name>
</gene>
<evidence type="ECO:0000313" key="8">
    <source>
        <dbReference type="Proteomes" id="UP000321577"/>
    </source>
</evidence>
<dbReference type="EMBL" id="BKAG01000015">
    <property type="protein sequence ID" value="GEP43127.1"/>
    <property type="molecule type" value="Genomic_DNA"/>
</dbReference>
<dbReference type="GO" id="GO:0000271">
    <property type="term" value="P:polysaccharide biosynthetic process"/>
    <property type="evidence" value="ECO:0007669"/>
    <property type="project" value="InterPro"/>
</dbReference>
<accession>A0A512M8S5</accession>
<evidence type="ECO:0000256" key="4">
    <source>
        <dbReference type="ARBA" id="ARBA00023136"/>
    </source>
</evidence>
<dbReference type="InterPro" id="IPR007267">
    <property type="entry name" value="GtrA_DPMS_TM"/>
</dbReference>
<comment type="subcellular location">
    <subcellularLocation>
        <location evidence="1">Membrane</location>
        <topology evidence="1">Multi-pass membrane protein</topology>
    </subcellularLocation>
</comment>
<evidence type="ECO:0000313" key="7">
    <source>
        <dbReference type="EMBL" id="GEP43127.1"/>
    </source>
</evidence>